<dbReference type="PROSITE" id="PS51915">
    <property type="entry name" value="ZAD"/>
    <property type="match status" value="1"/>
</dbReference>
<accession>A0A8D8C118</accession>
<keyword evidence="1" id="KW-0479">Metal-binding</keyword>
<dbReference type="Gene3D" id="3.30.160.60">
    <property type="entry name" value="Classic Zinc Finger"/>
    <property type="match status" value="1"/>
</dbReference>
<name>A0A8D8C118_CULPI</name>
<feature type="binding site" evidence="1">
    <location>
        <position position="29"/>
    </location>
    <ligand>
        <name>Zn(2+)</name>
        <dbReference type="ChEBI" id="CHEBI:29105"/>
    </ligand>
</feature>
<dbReference type="EMBL" id="HBUE01100503">
    <property type="protein sequence ID" value="CAG6485161.1"/>
    <property type="molecule type" value="Transcribed_RNA"/>
</dbReference>
<evidence type="ECO:0000256" key="1">
    <source>
        <dbReference type="PROSITE-ProRule" id="PRU01263"/>
    </source>
</evidence>
<feature type="binding site" evidence="1">
    <location>
        <position position="69"/>
    </location>
    <ligand>
        <name>Zn(2+)</name>
        <dbReference type="ChEBI" id="CHEBI:29105"/>
    </ligand>
</feature>
<dbReference type="PROSITE" id="PS00028">
    <property type="entry name" value="ZINC_FINGER_C2H2_1"/>
    <property type="match status" value="2"/>
</dbReference>
<dbReference type="SMART" id="SM00355">
    <property type="entry name" value="ZnF_C2H2"/>
    <property type="match status" value="3"/>
</dbReference>
<dbReference type="EMBL" id="HBUE01328873">
    <property type="protein sequence ID" value="CAG6592230.1"/>
    <property type="molecule type" value="Transcribed_RNA"/>
</dbReference>
<keyword evidence="1" id="KW-0863">Zinc-finger</keyword>
<feature type="compositionally biased region" description="Polar residues" evidence="2">
    <location>
        <begin position="375"/>
        <end position="393"/>
    </location>
</feature>
<feature type="binding site" evidence="1">
    <location>
        <position position="26"/>
    </location>
    <ligand>
        <name>Zn(2+)</name>
        <dbReference type="ChEBI" id="CHEBI:29105"/>
    </ligand>
</feature>
<feature type="region of interest" description="Disordered" evidence="2">
    <location>
        <begin position="374"/>
        <end position="418"/>
    </location>
</feature>
<dbReference type="InterPro" id="IPR012934">
    <property type="entry name" value="Znf_AD"/>
</dbReference>
<dbReference type="GO" id="GO:0005634">
    <property type="term" value="C:nucleus"/>
    <property type="evidence" value="ECO:0007669"/>
    <property type="project" value="InterPro"/>
</dbReference>
<evidence type="ECO:0000313" key="4">
    <source>
        <dbReference type="EMBL" id="CAG6485161.1"/>
    </source>
</evidence>
<evidence type="ECO:0000259" key="3">
    <source>
        <dbReference type="PROSITE" id="PS51915"/>
    </source>
</evidence>
<evidence type="ECO:0000256" key="2">
    <source>
        <dbReference type="SAM" id="MobiDB-lite"/>
    </source>
</evidence>
<reference evidence="4" key="1">
    <citation type="submission" date="2021-05" db="EMBL/GenBank/DDBJ databases">
        <authorList>
            <person name="Alioto T."/>
            <person name="Alioto T."/>
            <person name="Gomez Garrido J."/>
        </authorList>
    </citation>
    <scope>NUCLEOTIDE SEQUENCE</scope>
</reference>
<dbReference type="SMART" id="SM00868">
    <property type="entry name" value="zf-AD"/>
    <property type="match status" value="1"/>
</dbReference>
<dbReference type="EMBL" id="HBUE01222208">
    <property type="protein sequence ID" value="CAG6540163.1"/>
    <property type="molecule type" value="Transcribed_RNA"/>
</dbReference>
<feature type="binding site" evidence="1">
    <location>
        <position position="66"/>
    </location>
    <ligand>
        <name>Zn(2+)</name>
        <dbReference type="ChEBI" id="CHEBI:29105"/>
    </ligand>
</feature>
<sequence length="528" mass="60296">MIPAEVLASDPAILEKAKELSERRICRLCLSEEDALVDMDVVWKMKILSCIPLVTIGSDKLPKFICEPCGKFVKKCFEFRQLCKKAEQLLVSYPLTGGWSGELVIPRWLHDEGHLEQVQVCKKRKAVEELVVPQVGSVRVRSHESMSLQSPTITPGSVEQTMQEMMVDVQPRQEVINSYPTMTPTATYAIPVIQSQPVSPQYPSSMLPYNSPTQFSHRAQNITPVNQPPQKIQRTNSIQNVPQLLLHPGYTMQQHKPQLLNQPQIQSCNTNLNNMNNMLAQLSSYPQPVVQQQQHREQFSYSELANQLQRPPLYKQNQQFPSTPMNHQQQPSITMTPIIRENYNQQSIPMAPTRCQVPAESPSITPVRIQMAPATHQQPSLPMNPSRSRNYHQPSAPMAPSINPTSYQHQQPQQPPPNKPVNLWCHVCNFKFLTVDHYQFHIRKHSTRPLGNLTGGLPGRLRTCRFCTAPTFPTQGDLVQHLKLHERVGLTKACDFCAKYFADEERRNEHYRKNHADVVRRTLKLNDQ</sequence>
<organism evidence="4">
    <name type="scientific">Culex pipiens</name>
    <name type="common">House mosquito</name>
    <dbReference type="NCBI Taxonomy" id="7175"/>
    <lineage>
        <taxon>Eukaryota</taxon>
        <taxon>Metazoa</taxon>
        <taxon>Ecdysozoa</taxon>
        <taxon>Arthropoda</taxon>
        <taxon>Hexapoda</taxon>
        <taxon>Insecta</taxon>
        <taxon>Pterygota</taxon>
        <taxon>Neoptera</taxon>
        <taxon>Endopterygota</taxon>
        <taxon>Diptera</taxon>
        <taxon>Nematocera</taxon>
        <taxon>Culicoidea</taxon>
        <taxon>Culicidae</taxon>
        <taxon>Culicinae</taxon>
        <taxon>Culicini</taxon>
        <taxon>Culex</taxon>
        <taxon>Culex</taxon>
    </lineage>
</organism>
<dbReference type="InterPro" id="IPR013087">
    <property type="entry name" value="Znf_C2H2_type"/>
</dbReference>
<dbReference type="Pfam" id="PF07776">
    <property type="entry name" value="zf-AD"/>
    <property type="match status" value="1"/>
</dbReference>
<dbReference type="AlphaFoldDB" id="A0A8D8C118"/>
<dbReference type="GO" id="GO:0008270">
    <property type="term" value="F:zinc ion binding"/>
    <property type="evidence" value="ECO:0007669"/>
    <property type="project" value="UniProtKB-UniRule"/>
</dbReference>
<keyword evidence="1" id="KW-0862">Zinc</keyword>
<protein>
    <submittedName>
        <fullName evidence="4">(northern house mosquito) hypothetical protein</fullName>
    </submittedName>
</protein>
<feature type="domain" description="ZAD" evidence="3">
    <location>
        <begin position="24"/>
        <end position="93"/>
    </location>
</feature>
<dbReference type="SUPFAM" id="SSF57716">
    <property type="entry name" value="Glucocorticoid receptor-like (DNA-binding domain)"/>
    <property type="match status" value="1"/>
</dbReference>
<proteinExistence type="predicted"/>